<proteinExistence type="predicted"/>
<comment type="caution">
    <text evidence="1">The sequence shown here is derived from an EMBL/GenBank/DDBJ whole genome shotgun (WGS) entry which is preliminary data.</text>
</comment>
<keyword evidence="2" id="KW-1185">Reference proteome</keyword>
<dbReference type="EMBL" id="CM045763">
    <property type="protein sequence ID" value="KAI8020920.1"/>
    <property type="molecule type" value="Genomic_DNA"/>
</dbReference>
<accession>A0ACC0I646</accession>
<evidence type="ECO:0000313" key="1">
    <source>
        <dbReference type="EMBL" id="KAI8020920.1"/>
    </source>
</evidence>
<protein>
    <submittedName>
        <fullName evidence="1">Uncharacterized protein</fullName>
    </submittedName>
</protein>
<reference evidence="1 2" key="1">
    <citation type="journal article" date="2022" name="Plant J.">
        <title>Chromosome-level genome of Camellia lanceoleosa provides a valuable resource for understanding genome evolution and self-incompatibility.</title>
        <authorList>
            <person name="Gong W."/>
            <person name="Xiao S."/>
            <person name="Wang L."/>
            <person name="Liao Z."/>
            <person name="Chang Y."/>
            <person name="Mo W."/>
            <person name="Hu G."/>
            <person name="Li W."/>
            <person name="Zhao G."/>
            <person name="Zhu H."/>
            <person name="Hu X."/>
            <person name="Ji K."/>
            <person name="Xiang X."/>
            <person name="Song Q."/>
            <person name="Yuan D."/>
            <person name="Jin S."/>
            <person name="Zhang L."/>
        </authorList>
    </citation>
    <scope>NUCLEOTIDE SEQUENCE [LARGE SCALE GENOMIC DNA]</scope>
    <source>
        <strain evidence="1">SQ_2022a</strain>
    </source>
</reference>
<organism evidence="1 2">
    <name type="scientific">Camellia lanceoleosa</name>
    <dbReference type="NCBI Taxonomy" id="1840588"/>
    <lineage>
        <taxon>Eukaryota</taxon>
        <taxon>Viridiplantae</taxon>
        <taxon>Streptophyta</taxon>
        <taxon>Embryophyta</taxon>
        <taxon>Tracheophyta</taxon>
        <taxon>Spermatophyta</taxon>
        <taxon>Magnoliopsida</taxon>
        <taxon>eudicotyledons</taxon>
        <taxon>Gunneridae</taxon>
        <taxon>Pentapetalae</taxon>
        <taxon>asterids</taxon>
        <taxon>Ericales</taxon>
        <taxon>Theaceae</taxon>
        <taxon>Camellia</taxon>
    </lineage>
</organism>
<dbReference type="Proteomes" id="UP001060215">
    <property type="component" value="Chromosome 6"/>
</dbReference>
<name>A0ACC0I646_9ERIC</name>
<evidence type="ECO:0000313" key="2">
    <source>
        <dbReference type="Proteomes" id="UP001060215"/>
    </source>
</evidence>
<sequence length="139" mass="15513">MDEVEAKLNALKLKYPSNNPNMKNAVNLYLHIGGNTPKSRWIVFDKIPSFSFVKTSQIDSSEGKEDENDEESGDVVFNGWVKGPAIWAGRKPVNKSHAFKRTTMTEKMNQMPYGSQMSQSGTKTETSETGVRPATIRVT</sequence>
<gene>
    <name evidence="1" type="ORF">LOK49_LG03G02572</name>
</gene>